<dbReference type="GeneID" id="30198277"/>
<comment type="function">
    <text evidence="12">Single-stranded DNA endonuclease involved in excision repair of DNA damaged with UV light, bulky adducts, or cross-linking agents. Essential for the incision step of excision-repair.</text>
</comment>
<dbReference type="EMBL" id="KV454209">
    <property type="protein sequence ID" value="ODQ60887.1"/>
    <property type="molecule type" value="Genomic_DNA"/>
</dbReference>
<dbReference type="PANTHER" id="PTHR16171">
    <property type="entry name" value="DNA REPAIR PROTEIN COMPLEMENTING XP-G CELLS-RELATED"/>
    <property type="match status" value="1"/>
</dbReference>
<evidence type="ECO:0000259" key="15">
    <source>
        <dbReference type="SMART" id="SM00484"/>
    </source>
</evidence>
<sequence length="911" mass="105053">MGVHSLWGILEPTSRAVRLESLSRKRMAVDASIWIYQFLKAVRDKSGNSLTSSHIVGFFRRICKLLYFGIQPVFVFDGGAPVLKRETINKRKERRQGKRDDATKTAQKLLALQLQKQHESPSKKKVEDKPQDDTDFKGNDEYDLPQIQGFEYSKEDQRINTEEFKDMAEHIDELEGIDLNTIDPGSKEFEELPLTTQYMVLSQLRLRSRLRMGYTKEQLENIFPNSLDFSKFQIQMVQKRNFFTQRLMNITGMDDSDQKIRRVAGERGKEYKIQKTEGGWALSIDEGSSYNNPVDLDREERKKLKQEKGEMDNEDEDDDVDWEDVEIEAKEKKSVSHAMNSLPLPPAESVVGAGDSTIRSFMAYTSPQKKGSKAQNAKVAEYEDDNSEDEALRQIEEIELIEAIQKSKKELAQQRELERQVVKNDKKTEEEAELFEDLPFDFETKGVASNERVEKNSKSAPDFKSLSEMDSFLGISPTKRKREDVVVSDPPAKKKPSIPSVPSWFNTTLENPFMKKLDVKTPQQKEKENENLVPWSEARDYLESKGEDGVVNEGSDEDVVEVQAPVEKPTFDKEAVEEKEKESKEKVVEPQEPEPEPEPPVVDYDFSESEEENLVEQLAKEEKEHEEFQKDLNPHILNTFVENEEYLKKQQKKEMRDSDEVTVNMIKEVQELLARFGIPYITAPMEAEAQCAELLKLKLVDGIITDDSDVFLFGGDRVYKNMFHEKHYVEFYSGQDIERELGLSQQKLIELAQLLGSDYTEGLKGIGPVNSMEILTHFGDLASFRDWFIEGQFDIGKQQSEDGFLKSLRKKMVKNNVLLDQGFPDRRIEQAYLQAEVDRDKTEFVWGSPDLDRIRTFLMTSVGWGQERVDQVLVPLIRDLNKKKTQGTQSTLGEFYPVDSFNQRKKKRTLK</sequence>
<dbReference type="PRINTS" id="PR00066">
    <property type="entry name" value="XRODRMPGMNTG"/>
</dbReference>
<dbReference type="GO" id="GO:0000112">
    <property type="term" value="C:nucleotide-excision repair factor 3 complex"/>
    <property type="evidence" value="ECO:0007669"/>
    <property type="project" value="EnsemblFungi"/>
</dbReference>
<evidence type="ECO:0000256" key="12">
    <source>
        <dbReference type="ARBA" id="ARBA00053135"/>
    </source>
</evidence>
<dbReference type="FunFam" id="3.40.50.1010:FF:000061">
    <property type="entry name" value="Single-stranded DNA endonuclease (Eurofung)"/>
    <property type="match status" value="1"/>
</dbReference>
<dbReference type="GO" id="GO:0006366">
    <property type="term" value="P:transcription by RNA polymerase II"/>
    <property type="evidence" value="ECO:0007669"/>
    <property type="project" value="EnsemblFungi"/>
</dbReference>
<feature type="compositionally biased region" description="Basic and acidic residues" evidence="14">
    <location>
        <begin position="537"/>
        <end position="548"/>
    </location>
</feature>
<keyword evidence="5" id="KW-0479">Metal-binding</keyword>
<dbReference type="AlphaFoldDB" id="A0A1E3P7N2"/>
<dbReference type="Gene3D" id="3.40.50.1010">
    <property type="entry name" value="5'-nuclease"/>
    <property type="match status" value="2"/>
</dbReference>
<feature type="region of interest" description="Disordered" evidence="14">
    <location>
        <begin position="366"/>
        <end position="390"/>
    </location>
</feature>
<feature type="domain" description="XPG N-terminal" evidence="16">
    <location>
        <begin position="1"/>
        <end position="98"/>
    </location>
</feature>
<feature type="compositionally biased region" description="Basic and acidic residues" evidence="14">
    <location>
        <begin position="116"/>
        <end position="140"/>
    </location>
</feature>
<dbReference type="RefSeq" id="XP_019040094.1">
    <property type="nucleotide sequence ID" value="XM_019181031.1"/>
</dbReference>
<feature type="region of interest" description="Disordered" evidence="14">
    <location>
        <begin position="113"/>
        <end position="142"/>
    </location>
</feature>
<dbReference type="InterPro" id="IPR006085">
    <property type="entry name" value="XPG_DNA_repair_N"/>
</dbReference>
<dbReference type="SMART" id="SM00484">
    <property type="entry name" value="XPGI"/>
    <property type="match status" value="1"/>
</dbReference>
<feature type="region of interest" description="Disordered" evidence="14">
    <location>
        <begin position="284"/>
        <end position="318"/>
    </location>
</feature>
<dbReference type="InterPro" id="IPR019974">
    <property type="entry name" value="XPG_CS"/>
</dbReference>
<dbReference type="InterPro" id="IPR008918">
    <property type="entry name" value="HhH2"/>
</dbReference>
<dbReference type="CDD" id="cd09868">
    <property type="entry name" value="PIN_XPG_RAD2"/>
    <property type="match status" value="2"/>
</dbReference>
<dbReference type="InterPro" id="IPR036279">
    <property type="entry name" value="5-3_exonuclease_C_sf"/>
</dbReference>
<comment type="similarity">
    <text evidence="3">Belongs to the XPG/RAD2 endonuclease family. XPG subfamily.</text>
</comment>
<evidence type="ECO:0000256" key="10">
    <source>
        <dbReference type="ARBA" id="ARBA00023204"/>
    </source>
</evidence>
<dbReference type="PRINTS" id="PR00853">
    <property type="entry name" value="XPGRADSUPER"/>
</dbReference>
<dbReference type="InterPro" id="IPR029060">
    <property type="entry name" value="PIN-like_dom_sf"/>
</dbReference>
<evidence type="ECO:0000313" key="18">
    <source>
        <dbReference type="Proteomes" id="UP000094112"/>
    </source>
</evidence>
<evidence type="ECO:0000256" key="14">
    <source>
        <dbReference type="SAM" id="MobiDB-lite"/>
    </source>
</evidence>
<feature type="compositionally biased region" description="Basic and acidic residues" evidence="14">
    <location>
        <begin position="513"/>
        <end position="530"/>
    </location>
</feature>
<dbReference type="FunFam" id="3.40.50.1010:FF:000025">
    <property type="entry name" value="DNA repair protein RAD2"/>
    <property type="match status" value="1"/>
</dbReference>
<evidence type="ECO:0000256" key="5">
    <source>
        <dbReference type="ARBA" id="ARBA00022723"/>
    </source>
</evidence>
<keyword evidence="11" id="KW-0539">Nucleus</keyword>
<keyword evidence="10" id="KW-0234">DNA repair</keyword>
<feature type="domain" description="XPG-I" evidence="15">
    <location>
        <begin position="674"/>
        <end position="743"/>
    </location>
</feature>
<keyword evidence="7" id="KW-0227">DNA damage</keyword>
<dbReference type="CDD" id="cd09904">
    <property type="entry name" value="H3TH_XPG"/>
    <property type="match status" value="1"/>
</dbReference>
<evidence type="ECO:0000313" key="17">
    <source>
        <dbReference type="EMBL" id="ODQ60887.1"/>
    </source>
</evidence>
<dbReference type="OrthoDB" id="31113at2759"/>
<evidence type="ECO:0000256" key="11">
    <source>
        <dbReference type="ARBA" id="ARBA00023242"/>
    </source>
</evidence>
<organism evidence="17 18">
    <name type="scientific">Wickerhamomyces anomalus (strain ATCC 58044 / CBS 1984 / NCYC 433 / NRRL Y-366-8)</name>
    <name type="common">Yeast</name>
    <name type="synonym">Hansenula anomala</name>
    <dbReference type="NCBI Taxonomy" id="683960"/>
    <lineage>
        <taxon>Eukaryota</taxon>
        <taxon>Fungi</taxon>
        <taxon>Dikarya</taxon>
        <taxon>Ascomycota</taxon>
        <taxon>Saccharomycotina</taxon>
        <taxon>Saccharomycetes</taxon>
        <taxon>Phaffomycetales</taxon>
        <taxon>Wickerhamomycetaceae</taxon>
        <taxon>Wickerhamomyces</taxon>
    </lineage>
</organism>
<keyword evidence="8" id="KW-0378">Hydrolase</keyword>
<feature type="coiled-coil region" evidence="13">
    <location>
        <begin position="604"/>
        <end position="631"/>
    </location>
</feature>
<evidence type="ECO:0000256" key="13">
    <source>
        <dbReference type="SAM" id="Coils"/>
    </source>
</evidence>
<dbReference type="InterPro" id="IPR006084">
    <property type="entry name" value="XPG/Rad2"/>
</dbReference>
<comment type="subcellular location">
    <subcellularLocation>
        <location evidence="2">Nucleus</location>
    </subcellularLocation>
</comment>
<dbReference type="InterPro" id="IPR006086">
    <property type="entry name" value="XPG-I_dom"/>
</dbReference>
<keyword evidence="9" id="KW-0460">Magnesium</keyword>
<dbReference type="SUPFAM" id="SSF88723">
    <property type="entry name" value="PIN domain-like"/>
    <property type="match status" value="1"/>
</dbReference>
<dbReference type="GO" id="GO:0046872">
    <property type="term" value="F:metal ion binding"/>
    <property type="evidence" value="ECO:0007669"/>
    <property type="project" value="UniProtKB-KW"/>
</dbReference>
<dbReference type="GO" id="GO:0003697">
    <property type="term" value="F:single-stranded DNA binding"/>
    <property type="evidence" value="ECO:0007669"/>
    <property type="project" value="InterPro"/>
</dbReference>
<feature type="non-terminal residue" evidence="17">
    <location>
        <position position="911"/>
    </location>
</feature>
<dbReference type="GO" id="GO:0000014">
    <property type="term" value="F:single-stranded DNA endodeoxyribonuclease activity"/>
    <property type="evidence" value="ECO:0007669"/>
    <property type="project" value="EnsemblFungi"/>
</dbReference>
<dbReference type="Gene3D" id="1.10.150.20">
    <property type="entry name" value="5' to 3' exonuclease, C-terminal subdomain"/>
    <property type="match status" value="1"/>
</dbReference>
<dbReference type="Pfam" id="PF00752">
    <property type="entry name" value="XPG_N"/>
    <property type="match status" value="1"/>
</dbReference>
<dbReference type="InterPro" id="IPR001044">
    <property type="entry name" value="XPG/Rad2_eukaryotes"/>
</dbReference>
<dbReference type="SUPFAM" id="SSF47807">
    <property type="entry name" value="5' to 3' exonuclease, C-terminal subdomain"/>
    <property type="match status" value="1"/>
</dbReference>
<feature type="region of interest" description="Disordered" evidence="14">
    <location>
        <begin position="474"/>
        <end position="603"/>
    </location>
</feature>
<evidence type="ECO:0000259" key="16">
    <source>
        <dbReference type="SMART" id="SM00485"/>
    </source>
</evidence>
<evidence type="ECO:0000256" key="4">
    <source>
        <dbReference type="ARBA" id="ARBA00022722"/>
    </source>
</evidence>
<protein>
    <submittedName>
        <fullName evidence="17">Uncharacterized protein</fullName>
    </submittedName>
</protein>
<evidence type="ECO:0000256" key="9">
    <source>
        <dbReference type="ARBA" id="ARBA00022842"/>
    </source>
</evidence>
<dbReference type="Proteomes" id="UP000094112">
    <property type="component" value="Unassembled WGS sequence"/>
</dbReference>
<dbReference type="SMART" id="SM00279">
    <property type="entry name" value="HhH2"/>
    <property type="match status" value="1"/>
</dbReference>
<evidence type="ECO:0000256" key="2">
    <source>
        <dbReference type="ARBA" id="ARBA00004123"/>
    </source>
</evidence>
<gene>
    <name evidence="17" type="ORF">WICANDRAFT_24471</name>
</gene>
<dbReference type="GO" id="GO:0006289">
    <property type="term" value="P:nucleotide-excision repair"/>
    <property type="evidence" value="ECO:0007669"/>
    <property type="project" value="EnsemblFungi"/>
</dbReference>
<keyword evidence="6" id="KW-0255">Endonuclease</keyword>
<evidence type="ECO:0000256" key="1">
    <source>
        <dbReference type="ARBA" id="ARBA00001946"/>
    </source>
</evidence>
<keyword evidence="18" id="KW-1185">Reference proteome</keyword>
<evidence type="ECO:0000256" key="7">
    <source>
        <dbReference type="ARBA" id="ARBA00022763"/>
    </source>
</evidence>
<comment type="cofactor">
    <cofactor evidence="1">
        <name>Mg(2+)</name>
        <dbReference type="ChEBI" id="CHEBI:18420"/>
    </cofactor>
</comment>
<dbReference type="PROSITE" id="PS00842">
    <property type="entry name" value="XPG_2"/>
    <property type="match status" value="1"/>
</dbReference>
<accession>A0A1E3P7N2</accession>
<keyword evidence="4" id="KW-0540">Nuclease</keyword>
<reference evidence="17 18" key="1">
    <citation type="journal article" date="2016" name="Proc. Natl. Acad. Sci. U.S.A.">
        <title>Comparative genomics of biotechnologically important yeasts.</title>
        <authorList>
            <person name="Riley R."/>
            <person name="Haridas S."/>
            <person name="Wolfe K.H."/>
            <person name="Lopes M.R."/>
            <person name="Hittinger C.T."/>
            <person name="Goeker M."/>
            <person name="Salamov A.A."/>
            <person name="Wisecaver J.H."/>
            <person name="Long T.M."/>
            <person name="Calvey C.H."/>
            <person name="Aerts A.L."/>
            <person name="Barry K.W."/>
            <person name="Choi C."/>
            <person name="Clum A."/>
            <person name="Coughlan A.Y."/>
            <person name="Deshpande S."/>
            <person name="Douglass A.P."/>
            <person name="Hanson S.J."/>
            <person name="Klenk H.-P."/>
            <person name="LaButti K.M."/>
            <person name="Lapidus A."/>
            <person name="Lindquist E.A."/>
            <person name="Lipzen A.M."/>
            <person name="Meier-Kolthoff J.P."/>
            <person name="Ohm R.A."/>
            <person name="Otillar R.P."/>
            <person name="Pangilinan J.L."/>
            <person name="Peng Y."/>
            <person name="Rokas A."/>
            <person name="Rosa C.A."/>
            <person name="Scheuner C."/>
            <person name="Sibirny A.A."/>
            <person name="Slot J.C."/>
            <person name="Stielow J.B."/>
            <person name="Sun H."/>
            <person name="Kurtzman C.P."/>
            <person name="Blackwell M."/>
            <person name="Grigoriev I.V."/>
            <person name="Jeffries T.W."/>
        </authorList>
    </citation>
    <scope>NUCLEOTIDE SEQUENCE [LARGE SCALE GENOMIC DNA]</scope>
    <source>
        <strain evidence="18">ATCC 58044 / CBS 1984 / NCYC 433 / NRRL Y-366-8</strain>
    </source>
</reference>
<evidence type="ECO:0000256" key="8">
    <source>
        <dbReference type="ARBA" id="ARBA00022801"/>
    </source>
</evidence>
<feature type="compositionally biased region" description="Basic and acidic residues" evidence="14">
    <location>
        <begin position="295"/>
        <end position="311"/>
    </location>
</feature>
<evidence type="ECO:0000256" key="6">
    <source>
        <dbReference type="ARBA" id="ARBA00022759"/>
    </source>
</evidence>
<dbReference type="PANTHER" id="PTHR16171:SF7">
    <property type="entry name" value="DNA REPAIR PROTEIN RAD2"/>
    <property type="match status" value="1"/>
</dbReference>
<proteinExistence type="inferred from homology"/>
<evidence type="ECO:0000256" key="3">
    <source>
        <dbReference type="ARBA" id="ARBA00005283"/>
    </source>
</evidence>
<dbReference type="STRING" id="683960.A0A1E3P7N2"/>
<name>A0A1E3P7N2_WICAA</name>
<feature type="compositionally biased region" description="Polar residues" evidence="14">
    <location>
        <begin position="366"/>
        <end position="375"/>
    </location>
</feature>
<feature type="compositionally biased region" description="Basic and acidic residues" evidence="14">
    <location>
        <begin position="569"/>
        <end position="589"/>
    </location>
</feature>
<keyword evidence="13" id="KW-0175">Coiled coil</keyword>
<dbReference type="Pfam" id="PF00867">
    <property type="entry name" value="XPG_I"/>
    <property type="match status" value="1"/>
</dbReference>
<dbReference type="SMART" id="SM00485">
    <property type="entry name" value="XPGN"/>
    <property type="match status" value="1"/>
</dbReference>